<evidence type="ECO:0000256" key="1">
    <source>
        <dbReference type="ARBA" id="ARBA00022729"/>
    </source>
</evidence>
<proteinExistence type="predicted"/>
<dbReference type="OrthoDB" id="24422at2759"/>
<evidence type="ECO:0000313" key="5">
    <source>
        <dbReference type="EMBL" id="KAF2069112.1"/>
    </source>
</evidence>
<dbReference type="Proteomes" id="UP000695562">
    <property type="component" value="Unassembled WGS sequence"/>
</dbReference>
<dbReference type="AlphaFoldDB" id="A0A8J4PLA4"/>
<keyword evidence="3" id="KW-1133">Transmembrane helix</keyword>
<name>A0A8J4PLA4_9MYCE</name>
<evidence type="ECO:0000256" key="3">
    <source>
        <dbReference type="SAM" id="Phobius"/>
    </source>
</evidence>
<keyword evidence="6" id="KW-1185">Reference proteome</keyword>
<organism evidence="5 6">
    <name type="scientific">Polysphondylium violaceum</name>
    <dbReference type="NCBI Taxonomy" id="133409"/>
    <lineage>
        <taxon>Eukaryota</taxon>
        <taxon>Amoebozoa</taxon>
        <taxon>Evosea</taxon>
        <taxon>Eumycetozoa</taxon>
        <taxon>Dictyostelia</taxon>
        <taxon>Dictyosteliales</taxon>
        <taxon>Dictyosteliaceae</taxon>
        <taxon>Polysphondylium</taxon>
    </lineage>
</organism>
<evidence type="ECO:0000256" key="2">
    <source>
        <dbReference type="ARBA" id="ARBA00023180"/>
    </source>
</evidence>
<feature type="domain" description="IPT/TIG" evidence="4">
    <location>
        <begin position="717"/>
        <end position="803"/>
    </location>
</feature>
<dbReference type="InterPro" id="IPR052014">
    <property type="entry name" value="Dictyostelium_Tiger"/>
</dbReference>
<keyword evidence="3" id="KW-0812">Transmembrane</keyword>
<dbReference type="InterPro" id="IPR002909">
    <property type="entry name" value="IPT_dom"/>
</dbReference>
<dbReference type="EMBL" id="AJWJ01000745">
    <property type="protein sequence ID" value="KAF2069112.1"/>
    <property type="molecule type" value="Genomic_DNA"/>
</dbReference>
<feature type="domain" description="IPT/TIG" evidence="4">
    <location>
        <begin position="628"/>
        <end position="714"/>
    </location>
</feature>
<keyword evidence="1" id="KW-0732">Signal</keyword>
<reference evidence="5" key="1">
    <citation type="submission" date="2020-01" db="EMBL/GenBank/DDBJ databases">
        <title>Development of genomics and gene disruption for Polysphondylium violaceum indicates a role for the polyketide synthase stlB in stalk morphogenesis.</title>
        <authorList>
            <person name="Narita B."/>
            <person name="Kawabe Y."/>
            <person name="Kin K."/>
            <person name="Saito T."/>
            <person name="Gibbs R."/>
            <person name="Kuspa A."/>
            <person name="Muzny D."/>
            <person name="Queller D."/>
            <person name="Richards S."/>
            <person name="Strassman J."/>
            <person name="Sucgang R."/>
            <person name="Worley K."/>
            <person name="Schaap P."/>
        </authorList>
    </citation>
    <scope>NUCLEOTIDE SEQUENCE</scope>
    <source>
        <strain evidence="5">QSvi11</strain>
    </source>
</reference>
<protein>
    <recommendedName>
        <fullName evidence="4">IPT/TIG domain-containing protein</fullName>
    </recommendedName>
</protein>
<keyword evidence="3" id="KW-0472">Membrane</keyword>
<accession>A0A8J4PLA4</accession>
<gene>
    <name evidence="5" type="ORF">CYY_009570</name>
</gene>
<keyword evidence="2" id="KW-0325">Glycoprotein</keyword>
<evidence type="ECO:0000259" key="4">
    <source>
        <dbReference type="SMART" id="SM00429"/>
    </source>
</evidence>
<dbReference type="Pfam" id="PF01833">
    <property type="entry name" value="TIG"/>
    <property type="match status" value="4"/>
</dbReference>
<feature type="domain" description="IPT/TIG" evidence="4">
    <location>
        <begin position="537"/>
        <end position="625"/>
    </location>
</feature>
<dbReference type="SUPFAM" id="SSF81296">
    <property type="entry name" value="E set domains"/>
    <property type="match status" value="7"/>
</dbReference>
<feature type="domain" description="IPT/TIG" evidence="4">
    <location>
        <begin position="897"/>
        <end position="985"/>
    </location>
</feature>
<feature type="transmembrane region" description="Helical" evidence="3">
    <location>
        <begin position="7"/>
        <end position="25"/>
    </location>
</feature>
<dbReference type="InterPro" id="IPR013783">
    <property type="entry name" value="Ig-like_fold"/>
</dbReference>
<dbReference type="Gene3D" id="2.60.40.10">
    <property type="entry name" value="Immunoglobulins"/>
    <property type="match status" value="7"/>
</dbReference>
<feature type="domain" description="IPT/TIG" evidence="4">
    <location>
        <begin position="988"/>
        <end position="1075"/>
    </location>
</feature>
<evidence type="ECO:0000313" key="6">
    <source>
        <dbReference type="Proteomes" id="UP000695562"/>
    </source>
</evidence>
<dbReference type="PANTHER" id="PTHR31341">
    <property type="entry name" value="IPT/TIG DOMAIN-CONTAINING PROTEIN-RELATED-RELATED"/>
    <property type="match status" value="1"/>
</dbReference>
<sequence>MNSINKIYKYLFILFILNLYVYNISCAPTLTGVIPSFGSYYASPVTFTGTNFISLKPTFFVDGVATESYNSSPNKFINIIGPGPNGPNGIRTQYEIYCEDPVGDKSNTVTFGLYEWKGFSQVNQDIYFKGAYSGIPNKSQIRVSPSQTNDFSTVTYINATSMSFKATYALAAQAFGSIGFYDGSTSKYVSVIQHKYAPIVSSASFTLDRFSINGFVYLSTTTIVIGSSTCVINSQTDTNIVCTPDESSVLDSNLQYTVKHSNDASTVLYYSFTPLKTFTNLANGVTCNLGVSNLVTLNTLVYGLSPTAITPTSQSTTVVSFEYPLNAKCGYAFLGASTNRVTNNKLICPTPKITSIITIPDGSNSLLVSFKGNYLSQNYYGSLTGNALTYSFINGDGSTFVCTNLNTVWNSLDSSYTVSCNVNQKYSFKIQATTVTGQSTSAVVGYTPTVTSATPTDYLVPSQVTITGTQFANFNLLVQIGGKTCTNPTVNLGGTQIVCDFSADVVVSNFKTPLAVSVSVDSTYIASNAVFLYNRPQPVISSASSTTYDTPGTVTIVGQYFFTTDPITVTIGGVACTNPSVNPQGTQITCTFSSTAAPGDYITPLAVKVTIESVYTGTKSVFTYTRPNPVIISSSSLGYQLAGIVSIIGKYYTPATDLVVTIGGKTCTSPSATESKITCLFSADVPVADFNDPLTISVSINSAYTSTADKFYYNRLNPIVSSASSLVYNQAGIVTIKGTYFAIDDLIVTIGDGECALPNVVSMSEITCTFQANIPTDDYFIDPLLVAVSVRSTSGSNSVFYYTRPQPILTSSSSLFFNQAGTITINGNYFAYTGTNVIVQVGGSACTSVAIVSTNEITCNYQANVAVSDYNTPLEVSVSIDSQYNAQSSIFYYKKPNPSIISASSTTYKTAGKVTILGTQFVQDNLFVTIGQVECTTPLVSGGGTNIICDFPSNAPTASDFKSPLEVFVSIKSTYTTKNSVFYYTRPNPVIISSTSTLYGTPSTITITGSYFNSKDILVKVGGSQCTDPISSQDGTSITCLFQSNVVVKDSATPLLVSVVIEAVHSDSKAVFYYVRSNPTILSCTSTKYGVPGKVTVIGTSFSSHDFFVQIGGSNCLNPTYINQQTVTCNFNSDVSVSNYLVPLQVFMSIANRFNASNDVFLYVDPDKKCPIGSNNLECSGHGTCNQQF</sequence>
<dbReference type="InterPro" id="IPR014756">
    <property type="entry name" value="Ig_E-set"/>
</dbReference>
<feature type="non-terminal residue" evidence="5">
    <location>
        <position position="1189"/>
    </location>
</feature>
<dbReference type="SMART" id="SM00429">
    <property type="entry name" value="IPT"/>
    <property type="match status" value="5"/>
</dbReference>
<comment type="caution">
    <text evidence="5">The sequence shown here is derived from an EMBL/GenBank/DDBJ whole genome shotgun (WGS) entry which is preliminary data.</text>
</comment>